<evidence type="ECO:0000256" key="2">
    <source>
        <dbReference type="ARBA" id="ARBA00012438"/>
    </source>
</evidence>
<proteinExistence type="predicted"/>
<dbReference type="SMART" id="SM00091">
    <property type="entry name" value="PAS"/>
    <property type="match status" value="1"/>
</dbReference>
<evidence type="ECO:0000313" key="9">
    <source>
        <dbReference type="EMBL" id="GHH23213.1"/>
    </source>
</evidence>
<dbReference type="InterPro" id="IPR003594">
    <property type="entry name" value="HATPase_dom"/>
</dbReference>
<dbReference type="PROSITE" id="PS50110">
    <property type="entry name" value="RESPONSE_REGULATORY"/>
    <property type="match status" value="1"/>
</dbReference>
<feature type="modified residue" description="4-aspartylphosphate" evidence="4">
    <location>
        <position position="759"/>
    </location>
</feature>
<dbReference type="RefSeq" id="WP_189677219.1">
    <property type="nucleotide sequence ID" value="NZ_BNAQ01000006.1"/>
</dbReference>
<evidence type="ECO:0000259" key="7">
    <source>
        <dbReference type="PROSITE" id="PS50110"/>
    </source>
</evidence>
<dbReference type="InterPro" id="IPR003661">
    <property type="entry name" value="HisK_dim/P_dom"/>
</dbReference>
<dbReference type="Gene3D" id="3.40.50.2300">
    <property type="match status" value="1"/>
</dbReference>
<dbReference type="SMART" id="SM00448">
    <property type="entry name" value="REC"/>
    <property type="match status" value="1"/>
</dbReference>
<dbReference type="CDD" id="cd00075">
    <property type="entry name" value="HATPase"/>
    <property type="match status" value="1"/>
</dbReference>
<dbReference type="PRINTS" id="PR00344">
    <property type="entry name" value="BCTRLSENSOR"/>
</dbReference>
<dbReference type="Gene3D" id="3.30.565.10">
    <property type="entry name" value="Histidine kinase-like ATPase, C-terminal domain"/>
    <property type="match status" value="1"/>
</dbReference>
<feature type="transmembrane region" description="Helical" evidence="5">
    <location>
        <begin position="196"/>
        <end position="216"/>
    </location>
</feature>
<dbReference type="NCBIfam" id="TIGR00229">
    <property type="entry name" value="sensory_box"/>
    <property type="match status" value="1"/>
</dbReference>
<keyword evidence="5" id="KW-0812">Transmembrane</keyword>
<dbReference type="InterPro" id="IPR036890">
    <property type="entry name" value="HATPase_C_sf"/>
</dbReference>
<dbReference type="PANTHER" id="PTHR43547:SF2">
    <property type="entry name" value="HYBRID SIGNAL TRANSDUCTION HISTIDINE KINASE C"/>
    <property type="match status" value="1"/>
</dbReference>
<dbReference type="CDD" id="cd00130">
    <property type="entry name" value="PAS"/>
    <property type="match status" value="1"/>
</dbReference>
<evidence type="ECO:0000256" key="5">
    <source>
        <dbReference type="SAM" id="Phobius"/>
    </source>
</evidence>
<dbReference type="InterPro" id="IPR013767">
    <property type="entry name" value="PAS_fold"/>
</dbReference>
<dbReference type="InterPro" id="IPR001789">
    <property type="entry name" value="Sig_transdc_resp-reg_receiver"/>
</dbReference>
<dbReference type="Gene3D" id="3.30.450.20">
    <property type="entry name" value="PAS domain"/>
    <property type="match status" value="1"/>
</dbReference>
<dbReference type="InterPro" id="IPR005467">
    <property type="entry name" value="His_kinase_dom"/>
</dbReference>
<name>A0ABQ3LZZ1_9SPHN</name>
<dbReference type="SUPFAM" id="SSF47384">
    <property type="entry name" value="Homodimeric domain of signal transducing histidine kinase"/>
    <property type="match status" value="1"/>
</dbReference>
<keyword evidence="10" id="KW-1185">Reference proteome</keyword>
<keyword evidence="5" id="KW-0472">Membrane</keyword>
<dbReference type="CDD" id="cd19410">
    <property type="entry name" value="HK9-like_sensor"/>
    <property type="match status" value="1"/>
</dbReference>
<dbReference type="InterPro" id="IPR000014">
    <property type="entry name" value="PAS"/>
</dbReference>
<dbReference type="EC" id="2.7.13.3" evidence="2"/>
<dbReference type="Pfam" id="PF02518">
    <property type="entry name" value="HATPase_c"/>
    <property type="match status" value="1"/>
</dbReference>
<evidence type="ECO:0000313" key="10">
    <source>
        <dbReference type="Proteomes" id="UP000652430"/>
    </source>
</evidence>
<dbReference type="SMART" id="SM00387">
    <property type="entry name" value="HATPase_c"/>
    <property type="match status" value="1"/>
</dbReference>
<sequence>MTFATEEEIVRPSPPNAAQFLLMALLAPMLLAGISIWLEAEYVGADQLRQQAHDGFANSARVATLIERLTAAESAQRGFVITGEPSFLDAYARARSAMAATIVGLEPELREQPAERQHLAALGRLARLKFDEMDTVIAERTRGGLAAAARKVSSTAGQRLMEQTRAESNAMVDVAAATRDLKVAAYRARVDADWNAIRIGIALIGLATFAVTWLIWRQGMAKYRSRLQTYAVAERNRAILQSTVDAIVIFDPNGKIETVNAAASAMVGYRAADLIRQDASLLIKLREAPMSFHERIGLIDGQLIQPQRPDRKMIHRDGHEIPVDVALGIMRLPEGDYIVASARNIAERKRVEQMKDDLISTVSHELRTPLTSVVGALGLLRSGAAGTIAEAPARLVEIAENNSRRLIRLINDMLDIDRIQSGRLTIQREDIDVREIAAQACEGSEGAAAAAGAHIACALPDDPVLISGDAERLLQVISNLVSNALRVTAKGGVVTIRVTQSDDGKALVAVDDDGPGIPPVFRDRIFGRFERATHERGVGTGLGLAISREIILRHDGRIWFEDRPGGGTRFAFAIDALRAEQRDAVAEALPKVLLCTSDADLVALVQSVRVDTPFRTVLVDSVMAATAALAGAGHAAFLLKPTIAEGDDADVVEALRASLASLTPPIVLATAEHRTRLAALAPLDGVAWIDAPTDPAQLGATLARAITPRPTILLLDDDLDVLLVTEAALQSEARVLTATDLATARAMIESHTIDIAILDYDLGGASGLDLLPALARARRAIPAILFTARDVDAGVADRVDAVLIKSRSSIGDLKAAIGRILPAADMTA</sequence>
<dbReference type="PROSITE" id="PS50112">
    <property type="entry name" value="PAS"/>
    <property type="match status" value="1"/>
</dbReference>
<evidence type="ECO:0000259" key="8">
    <source>
        <dbReference type="PROSITE" id="PS50112"/>
    </source>
</evidence>
<dbReference type="SMART" id="SM00388">
    <property type="entry name" value="HisKA"/>
    <property type="match status" value="1"/>
</dbReference>
<dbReference type="InterPro" id="IPR007891">
    <property type="entry name" value="CHASE3"/>
</dbReference>
<gene>
    <name evidence="9" type="ORF">GCM10008023_33920</name>
</gene>
<dbReference type="Gene3D" id="1.10.287.130">
    <property type="match status" value="1"/>
</dbReference>
<feature type="transmembrane region" description="Helical" evidence="5">
    <location>
        <begin position="20"/>
        <end position="40"/>
    </location>
</feature>
<dbReference type="EMBL" id="BNAQ01000006">
    <property type="protein sequence ID" value="GHH23213.1"/>
    <property type="molecule type" value="Genomic_DNA"/>
</dbReference>
<organism evidence="9 10">
    <name type="scientific">Sphingomonas glacialis</name>
    <dbReference type="NCBI Taxonomy" id="658225"/>
    <lineage>
        <taxon>Bacteria</taxon>
        <taxon>Pseudomonadati</taxon>
        <taxon>Pseudomonadota</taxon>
        <taxon>Alphaproteobacteria</taxon>
        <taxon>Sphingomonadales</taxon>
        <taxon>Sphingomonadaceae</taxon>
        <taxon>Sphingomonas</taxon>
    </lineage>
</organism>
<evidence type="ECO:0000256" key="3">
    <source>
        <dbReference type="ARBA" id="ARBA00022553"/>
    </source>
</evidence>
<reference evidence="10" key="1">
    <citation type="journal article" date="2019" name="Int. J. Syst. Evol. Microbiol.">
        <title>The Global Catalogue of Microorganisms (GCM) 10K type strain sequencing project: providing services to taxonomists for standard genome sequencing and annotation.</title>
        <authorList>
            <consortium name="The Broad Institute Genomics Platform"/>
            <consortium name="The Broad Institute Genome Sequencing Center for Infectious Disease"/>
            <person name="Wu L."/>
            <person name="Ma J."/>
        </authorList>
    </citation>
    <scope>NUCLEOTIDE SEQUENCE [LARGE SCALE GENOMIC DNA]</scope>
    <source>
        <strain evidence="10">CGMCC 1.8957</strain>
    </source>
</reference>
<dbReference type="InterPro" id="IPR011006">
    <property type="entry name" value="CheY-like_superfamily"/>
</dbReference>
<comment type="catalytic activity">
    <reaction evidence="1">
        <text>ATP + protein L-histidine = ADP + protein N-phospho-L-histidine.</text>
        <dbReference type="EC" id="2.7.13.3"/>
    </reaction>
</comment>
<comment type="caution">
    <text evidence="9">The sequence shown here is derived from an EMBL/GenBank/DDBJ whole genome shotgun (WGS) entry which is preliminary data.</text>
</comment>
<feature type="domain" description="Response regulatory" evidence="7">
    <location>
        <begin position="711"/>
        <end position="820"/>
    </location>
</feature>
<dbReference type="InterPro" id="IPR004358">
    <property type="entry name" value="Sig_transdc_His_kin-like_C"/>
</dbReference>
<dbReference type="InterPro" id="IPR035965">
    <property type="entry name" value="PAS-like_dom_sf"/>
</dbReference>
<feature type="domain" description="Histidine kinase" evidence="6">
    <location>
        <begin position="361"/>
        <end position="578"/>
    </location>
</feature>
<dbReference type="SUPFAM" id="SSF55874">
    <property type="entry name" value="ATPase domain of HSP90 chaperone/DNA topoisomerase II/histidine kinase"/>
    <property type="match status" value="1"/>
</dbReference>
<keyword evidence="3 4" id="KW-0597">Phosphoprotein</keyword>
<dbReference type="Pfam" id="PF00989">
    <property type="entry name" value="PAS"/>
    <property type="match status" value="1"/>
</dbReference>
<dbReference type="PANTHER" id="PTHR43547">
    <property type="entry name" value="TWO-COMPONENT HISTIDINE KINASE"/>
    <property type="match status" value="1"/>
</dbReference>
<dbReference type="CDD" id="cd00082">
    <property type="entry name" value="HisKA"/>
    <property type="match status" value="1"/>
</dbReference>
<feature type="domain" description="PAS" evidence="8">
    <location>
        <begin position="232"/>
        <end position="275"/>
    </location>
</feature>
<accession>A0ABQ3LZZ1</accession>
<dbReference type="Pfam" id="PF00072">
    <property type="entry name" value="Response_reg"/>
    <property type="match status" value="1"/>
</dbReference>
<protein>
    <recommendedName>
        <fullName evidence="2">histidine kinase</fullName>
        <ecNumber evidence="2">2.7.13.3</ecNumber>
    </recommendedName>
</protein>
<evidence type="ECO:0000256" key="4">
    <source>
        <dbReference type="PROSITE-ProRule" id="PRU00169"/>
    </source>
</evidence>
<dbReference type="InterPro" id="IPR036097">
    <property type="entry name" value="HisK_dim/P_sf"/>
</dbReference>
<dbReference type="Pfam" id="PF05227">
    <property type="entry name" value="CHASE3"/>
    <property type="match status" value="1"/>
</dbReference>
<dbReference type="CDD" id="cd00156">
    <property type="entry name" value="REC"/>
    <property type="match status" value="1"/>
</dbReference>
<dbReference type="SUPFAM" id="SSF55785">
    <property type="entry name" value="PYP-like sensor domain (PAS domain)"/>
    <property type="match status" value="1"/>
</dbReference>
<evidence type="ECO:0000256" key="1">
    <source>
        <dbReference type="ARBA" id="ARBA00000085"/>
    </source>
</evidence>
<dbReference type="SUPFAM" id="SSF52172">
    <property type="entry name" value="CheY-like"/>
    <property type="match status" value="1"/>
</dbReference>
<keyword evidence="5" id="KW-1133">Transmembrane helix</keyword>
<dbReference type="Pfam" id="PF00512">
    <property type="entry name" value="HisKA"/>
    <property type="match status" value="1"/>
</dbReference>
<evidence type="ECO:0000259" key="6">
    <source>
        <dbReference type="PROSITE" id="PS50109"/>
    </source>
</evidence>
<dbReference type="Proteomes" id="UP000652430">
    <property type="component" value="Unassembled WGS sequence"/>
</dbReference>
<dbReference type="PROSITE" id="PS50109">
    <property type="entry name" value="HIS_KIN"/>
    <property type="match status" value="1"/>
</dbReference>